<keyword evidence="1" id="KW-0732">Signal</keyword>
<dbReference type="Proteomes" id="UP000567179">
    <property type="component" value="Unassembled WGS sequence"/>
</dbReference>
<sequence length="187" mass="20707">MKVFVGFFALFTAASSVAAIPFLSVPEHEVEMMAPVPVTRLRCDGDTRKCTGNLRWGDGRWVAQWSTSVFHTGLFGESDGEKVGVMAPVDVTALKCDGDTYRCTANLRFGDGRWVAQWPTSVFHTGTGARLSKEEMNAMAPVPVTRLNCDGDTYRCTANLRFGDNRWVAQWSTAVFHSNNVDFLDQD</sequence>
<evidence type="ECO:0000313" key="3">
    <source>
        <dbReference type="Proteomes" id="UP000567179"/>
    </source>
</evidence>
<protein>
    <recommendedName>
        <fullName evidence="4">Ig-like domain-containing protein</fullName>
    </recommendedName>
</protein>
<keyword evidence="3" id="KW-1185">Reference proteome</keyword>
<dbReference type="OrthoDB" id="2909928at2759"/>
<evidence type="ECO:0000313" key="2">
    <source>
        <dbReference type="EMBL" id="KAF5318788.1"/>
    </source>
</evidence>
<feature type="signal peptide" evidence="1">
    <location>
        <begin position="1"/>
        <end position="19"/>
    </location>
</feature>
<evidence type="ECO:0000256" key="1">
    <source>
        <dbReference type="SAM" id="SignalP"/>
    </source>
</evidence>
<evidence type="ECO:0008006" key="4">
    <source>
        <dbReference type="Google" id="ProtNLM"/>
    </source>
</evidence>
<dbReference type="AlphaFoldDB" id="A0A8H5BAD0"/>
<dbReference type="EMBL" id="JAACJJ010000030">
    <property type="protein sequence ID" value="KAF5318788.1"/>
    <property type="molecule type" value="Genomic_DNA"/>
</dbReference>
<accession>A0A8H5BAD0</accession>
<proteinExistence type="predicted"/>
<gene>
    <name evidence="2" type="ORF">D9619_010632</name>
</gene>
<comment type="caution">
    <text evidence="2">The sequence shown here is derived from an EMBL/GenBank/DDBJ whole genome shotgun (WGS) entry which is preliminary data.</text>
</comment>
<organism evidence="2 3">
    <name type="scientific">Psilocybe cf. subviscida</name>
    <dbReference type="NCBI Taxonomy" id="2480587"/>
    <lineage>
        <taxon>Eukaryota</taxon>
        <taxon>Fungi</taxon>
        <taxon>Dikarya</taxon>
        <taxon>Basidiomycota</taxon>
        <taxon>Agaricomycotina</taxon>
        <taxon>Agaricomycetes</taxon>
        <taxon>Agaricomycetidae</taxon>
        <taxon>Agaricales</taxon>
        <taxon>Agaricineae</taxon>
        <taxon>Strophariaceae</taxon>
        <taxon>Psilocybe</taxon>
    </lineage>
</organism>
<feature type="chain" id="PRO_5034217343" description="Ig-like domain-containing protein" evidence="1">
    <location>
        <begin position="20"/>
        <end position="187"/>
    </location>
</feature>
<reference evidence="2 3" key="1">
    <citation type="journal article" date="2020" name="ISME J.">
        <title>Uncovering the hidden diversity of litter-decomposition mechanisms in mushroom-forming fungi.</title>
        <authorList>
            <person name="Floudas D."/>
            <person name="Bentzer J."/>
            <person name="Ahren D."/>
            <person name="Johansson T."/>
            <person name="Persson P."/>
            <person name="Tunlid A."/>
        </authorList>
    </citation>
    <scope>NUCLEOTIDE SEQUENCE [LARGE SCALE GENOMIC DNA]</scope>
    <source>
        <strain evidence="2 3">CBS 101986</strain>
    </source>
</reference>
<name>A0A8H5BAD0_9AGAR</name>